<gene>
    <name evidence="1" type="ORF">AWW67_13310</name>
</gene>
<evidence type="ECO:0000313" key="1">
    <source>
        <dbReference type="EMBL" id="KYG79347.1"/>
    </source>
</evidence>
<protein>
    <submittedName>
        <fullName evidence="1">Uncharacterized protein</fullName>
    </submittedName>
</protein>
<dbReference type="EMBL" id="LRPB01000049">
    <property type="protein sequence ID" value="KYG79347.1"/>
    <property type="molecule type" value="Genomic_DNA"/>
</dbReference>
<proteinExistence type="predicted"/>
<organism evidence="1 2">
    <name type="scientific">Roseivirga seohaensis</name>
    <dbReference type="NCBI Taxonomy" id="1914963"/>
    <lineage>
        <taxon>Bacteria</taxon>
        <taxon>Pseudomonadati</taxon>
        <taxon>Bacteroidota</taxon>
        <taxon>Cytophagia</taxon>
        <taxon>Cytophagales</taxon>
        <taxon>Roseivirgaceae</taxon>
        <taxon>Roseivirga</taxon>
    </lineage>
</organism>
<comment type="caution">
    <text evidence="1">The sequence shown here is derived from an EMBL/GenBank/DDBJ whole genome shotgun (WGS) entry which is preliminary data.</text>
</comment>
<dbReference type="AlphaFoldDB" id="A0A150XKT3"/>
<sequence length="103" mass="12266">MEKIENKFNSETHSYQDDLFYQEGIMEYIEDLCWKNEPKTCPSEFSKKIEDILTKFPYQQTHLDKALEYEINHGKGSYRSYVEKGLESLDFHSLADELFGPER</sequence>
<accession>A0A150XKT3</accession>
<evidence type="ECO:0000313" key="2">
    <source>
        <dbReference type="Proteomes" id="UP000075663"/>
    </source>
</evidence>
<dbReference type="Proteomes" id="UP000075663">
    <property type="component" value="Unassembled WGS sequence"/>
</dbReference>
<dbReference type="RefSeq" id="WP_062303478.1">
    <property type="nucleotide sequence ID" value="NZ_LRPB01000049.1"/>
</dbReference>
<reference evidence="1 2" key="1">
    <citation type="submission" date="2016-01" db="EMBL/GenBank/DDBJ databases">
        <title>Genome sequencing of Roseivirga seohaensis SW-152.</title>
        <authorList>
            <person name="Selvaratnam C."/>
            <person name="Thevarajoo S."/>
            <person name="Goh K.M."/>
            <person name="Ee R."/>
            <person name="Chan K.-G."/>
            <person name="Chong C.S."/>
        </authorList>
    </citation>
    <scope>NUCLEOTIDE SEQUENCE [LARGE SCALE GENOMIC DNA]</scope>
    <source>
        <strain evidence="1 2">SW-152</strain>
    </source>
</reference>
<name>A0A150XKT3_9BACT</name>
<dbReference type="STRING" id="1914963.AWW67_13310"/>